<gene>
    <name evidence="2" type="ORF">PV327_008932</name>
</gene>
<comment type="function">
    <text evidence="1">Dual specificity phosphatase able to dephosphorylate phosphotyrosine, phosphoserine and phosphothreonine residues, with a preference for phosphotyrosine as a substrate.</text>
</comment>
<keyword evidence="1" id="KW-0378">Hydrolase</keyword>
<dbReference type="GO" id="GO:0043409">
    <property type="term" value="P:negative regulation of MAPK cascade"/>
    <property type="evidence" value="ECO:0007669"/>
    <property type="project" value="TreeGrafter"/>
</dbReference>
<dbReference type="GO" id="GO:0004725">
    <property type="term" value="F:protein tyrosine phosphatase activity"/>
    <property type="evidence" value="ECO:0007669"/>
    <property type="project" value="UniProtKB-EC"/>
</dbReference>
<dbReference type="AlphaFoldDB" id="A0AA39FSQ6"/>
<comment type="catalytic activity">
    <reaction evidence="1">
        <text>O-phospho-L-threonyl-[protein] + H2O = L-threonyl-[protein] + phosphate</text>
        <dbReference type="Rhea" id="RHEA:47004"/>
        <dbReference type="Rhea" id="RHEA-COMP:11060"/>
        <dbReference type="Rhea" id="RHEA-COMP:11605"/>
        <dbReference type="ChEBI" id="CHEBI:15377"/>
        <dbReference type="ChEBI" id="CHEBI:30013"/>
        <dbReference type="ChEBI" id="CHEBI:43474"/>
        <dbReference type="ChEBI" id="CHEBI:61977"/>
        <dbReference type="EC" id="3.1.3.16"/>
    </reaction>
</comment>
<dbReference type="EC" id="3.1.3.48" evidence="1"/>
<keyword evidence="3" id="KW-1185">Reference proteome</keyword>
<evidence type="ECO:0000313" key="3">
    <source>
        <dbReference type="Proteomes" id="UP001168972"/>
    </source>
</evidence>
<proteinExistence type="inferred from homology"/>
<dbReference type="Proteomes" id="UP001168972">
    <property type="component" value="Unassembled WGS sequence"/>
</dbReference>
<dbReference type="GO" id="GO:0005737">
    <property type="term" value="C:cytoplasm"/>
    <property type="evidence" value="ECO:0007669"/>
    <property type="project" value="TreeGrafter"/>
</dbReference>
<dbReference type="GO" id="GO:0033549">
    <property type="term" value="F:MAP kinase phosphatase activity"/>
    <property type="evidence" value="ECO:0007669"/>
    <property type="project" value="TreeGrafter"/>
</dbReference>
<dbReference type="InterPro" id="IPR029021">
    <property type="entry name" value="Prot-tyrosine_phosphatase-like"/>
</dbReference>
<comment type="caution">
    <text evidence="2">The sequence shown here is derived from an EMBL/GenBank/DDBJ whole genome shotgun (WGS) entry which is preliminary data.</text>
</comment>
<dbReference type="GO" id="GO:0008138">
    <property type="term" value="F:protein tyrosine/serine/threonine phosphatase activity"/>
    <property type="evidence" value="ECO:0007669"/>
    <property type="project" value="UniProtKB-UniRule"/>
</dbReference>
<evidence type="ECO:0000256" key="1">
    <source>
        <dbReference type="RuleBase" id="RU366038"/>
    </source>
</evidence>
<dbReference type="Gene3D" id="3.90.190.10">
    <property type="entry name" value="Protein tyrosine phosphatase superfamily"/>
    <property type="match status" value="1"/>
</dbReference>
<reference evidence="2" key="2">
    <citation type="submission" date="2023-03" db="EMBL/GenBank/DDBJ databases">
        <authorList>
            <person name="Inwood S.N."/>
            <person name="Skelly J.G."/>
            <person name="Guhlin J."/>
            <person name="Harrop T.W.R."/>
            <person name="Goldson S.G."/>
            <person name="Dearden P.K."/>
        </authorList>
    </citation>
    <scope>NUCLEOTIDE SEQUENCE</scope>
    <source>
        <strain evidence="2">Lincoln</strain>
        <tissue evidence="2">Whole body</tissue>
    </source>
</reference>
<dbReference type="PRINTS" id="PR01908">
    <property type="entry name" value="ADSPHPHTASE"/>
</dbReference>
<reference evidence="2" key="1">
    <citation type="journal article" date="2023" name="bioRxiv">
        <title>Scaffold-level genome assemblies of two parasitoid biocontrol wasps reveal the parthenogenesis mechanism and an associated novel virus.</title>
        <authorList>
            <person name="Inwood S."/>
            <person name="Skelly J."/>
            <person name="Guhlin J."/>
            <person name="Harrop T."/>
            <person name="Goldson S."/>
            <person name="Dearden P."/>
        </authorList>
    </citation>
    <scope>NUCLEOTIDE SEQUENCE</scope>
    <source>
        <strain evidence="2">Lincoln</strain>
        <tissue evidence="2">Whole body</tissue>
    </source>
</reference>
<comment type="catalytic activity">
    <reaction evidence="1">
        <text>O-phospho-L-tyrosyl-[protein] + H2O = L-tyrosyl-[protein] + phosphate</text>
        <dbReference type="Rhea" id="RHEA:10684"/>
        <dbReference type="Rhea" id="RHEA-COMP:10136"/>
        <dbReference type="Rhea" id="RHEA-COMP:20101"/>
        <dbReference type="ChEBI" id="CHEBI:15377"/>
        <dbReference type="ChEBI" id="CHEBI:43474"/>
        <dbReference type="ChEBI" id="CHEBI:46858"/>
        <dbReference type="ChEBI" id="CHEBI:61978"/>
        <dbReference type="EC" id="3.1.3.48"/>
    </reaction>
</comment>
<comment type="catalytic activity">
    <reaction evidence="1">
        <text>O-phospho-L-seryl-[protein] + H2O = L-seryl-[protein] + phosphate</text>
        <dbReference type="Rhea" id="RHEA:20629"/>
        <dbReference type="Rhea" id="RHEA-COMP:9863"/>
        <dbReference type="Rhea" id="RHEA-COMP:11604"/>
        <dbReference type="ChEBI" id="CHEBI:15377"/>
        <dbReference type="ChEBI" id="CHEBI:29999"/>
        <dbReference type="ChEBI" id="CHEBI:43474"/>
        <dbReference type="ChEBI" id="CHEBI:83421"/>
        <dbReference type="EC" id="3.1.3.16"/>
    </reaction>
</comment>
<dbReference type="PRINTS" id="PR01909">
    <property type="entry name" value="ADSPHPHTASEA"/>
</dbReference>
<dbReference type="PANTHER" id="PTHR45682:SF5">
    <property type="entry name" value="DUAL SPECIFICITY PROTEIN PHOSPHATASE"/>
    <property type="match status" value="1"/>
</dbReference>
<name>A0AA39FSQ6_MICHY</name>
<protein>
    <recommendedName>
        <fullName evidence="1">Dual specificity protein phosphatase</fullName>
        <ecNumber evidence="1">3.1.3.16</ecNumber>
        <ecNumber evidence="1">3.1.3.48</ecNumber>
    </recommendedName>
</protein>
<dbReference type="EMBL" id="JAQQBR010000005">
    <property type="protein sequence ID" value="KAK0175157.1"/>
    <property type="molecule type" value="Genomic_DNA"/>
</dbReference>
<dbReference type="PANTHER" id="PTHR45682">
    <property type="entry name" value="AGAP008228-PA"/>
    <property type="match status" value="1"/>
</dbReference>
<sequence length="150" mass="16696">MAEFTNIQGHDFQKPLVDGETTLNKLSKALIETKADCKPMPGFDMDRDGTNYYRLQQDIDCDEVYPGIIIGDASTAKNKKYLIRIGITHVLNTAEGNRFGYVGTNREFYSDTNIKYLGLPLADLPSVDISKYFHTAANFIEDALSTSSGN</sequence>
<organism evidence="2 3">
    <name type="scientific">Microctonus hyperodae</name>
    <name type="common">Parasitoid wasp</name>
    <dbReference type="NCBI Taxonomy" id="165561"/>
    <lineage>
        <taxon>Eukaryota</taxon>
        <taxon>Metazoa</taxon>
        <taxon>Ecdysozoa</taxon>
        <taxon>Arthropoda</taxon>
        <taxon>Hexapoda</taxon>
        <taxon>Insecta</taxon>
        <taxon>Pterygota</taxon>
        <taxon>Neoptera</taxon>
        <taxon>Endopterygota</taxon>
        <taxon>Hymenoptera</taxon>
        <taxon>Apocrita</taxon>
        <taxon>Ichneumonoidea</taxon>
        <taxon>Braconidae</taxon>
        <taxon>Euphorinae</taxon>
        <taxon>Microctonus</taxon>
    </lineage>
</organism>
<comment type="similarity">
    <text evidence="1">Belongs to the protein-tyrosine phosphatase family. Non-receptor class dual specificity subfamily.</text>
</comment>
<evidence type="ECO:0000313" key="2">
    <source>
        <dbReference type="EMBL" id="KAK0175157.1"/>
    </source>
</evidence>
<accession>A0AA39FSQ6</accession>
<dbReference type="GO" id="GO:0004722">
    <property type="term" value="F:protein serine/threonine phosphatase activity"/>
    <property type="evidence" value="ECO:0007669"/>
    <property type="project" value="UniProtKB-EC"/>
</dbReference>
<dbReference type="SUPFAM" id="SSF52799">
    <property type="entry name" value="(Phosphotyrosine protein) phosphatases II"/>
    <property type="match status" value="1"/>
</dbReference>
<dbReference type="InterPro" id="IPR020405">
    <property type="entry name" value="Atypical_DUSP_subfamA"/>
</dbReference>
<dbReference type="EC" id="3.1.3.16" evidence="1"/>
<keyword evidence="1" id="KW-0904">Protein phosphatase</keyword>